<comment type="caution">
    <text evidence="2">The sequence shown here is derived from an EMBL/GenBank/DDBJ whole genome shotgun (WGS) entry which is preliminary data.</text>
</comment>
<gene>
    <name evidence="2" type="ORF">IQ782_18035</name>
</gene>
<evidence type="ECO:0000259" key="1">
    <source>
        <dbReference type="Pfam" id="PF01609"/>
    </source>
</evidence>
<proteinExistence type="predicted"/>
<reference evidence="2 3" key="1">
    <citation type="journal article" date="2021" name="Int. J. Syst. Evol. Microbiol.">
        <title>Salipiger mangrovisoli sp. nov., isolated from mangrove soil and the proposal for the reclassification of Paraphaeobacter pallidus as Salipiger pallidus comb. nov.</title>
        <authorList>
            <person name="Du J."/>
            <person name="Liu Y."/>
            <person name="Pei T."/>
            <person name="Deng M.R."/>
            <person name="Zhu H."/>
        </authorList>
    </citation>
    <scope>NUCLEOTIDE SEQUENCE [LARGE SCALE GENOMIC DNA]</scope>
    <source>
        <strain evidence="2 3">6D45A</strain>
    </source>
</reference>
<evidence type="ECO:0000313" key="3">
    <source>
        <dbReference type="Proteomes" id="UP000607796"/>
    </source>
</evidence>
<protein>
    <submittedName>
        <fullName evidence="2">Transposase</fullName>
    </submittedName>
</protein>
<feature type="domain" description="Transposase IS4-like" evidence="1">
    <location>
        <begin position="13"/>
        <end position="137"/>
    </location>
</feature>
<dbReference type="Proteomes" id="UP000607796">
    <property type="component" value="Unassembled WGS sequence"/>
</dbReference>
<keyword evidence="3" id="KW-1185">Reference proteome</keyword>
<dbReference type="EMBL" id="JADFFK010000014">
    <property type="protein sequence ID" value="MBE9638760.1"/>
    <property type="molecule type" value="Genomic_DNA"/>
</dbReference>
<dbReference type="Pfam" id="PF01609">
    <property type="entry name" value="DDE_Tnp_1"/>
    <property type="match status" value="1"/>
</dbReference>
<organism evidence="2 3">
    <name type="scientific">Salipiger mangrovisoli</name>
    <dbReference type="NCBI Taxonomy" id="2865933"/>
    <lineage>
        <taxon>Bacteria</taxon>
        <taxon>Pseudomonadati</taxon>
        <taxon>Pseudomonadota</taxon>
        <taxon>Alphaproteobacteria</taxon>
        <taxon>Rhodobacterales</taxon>
        <taxon>Roseobacteraceae</taxon>
        <taxon>Salipiger</taxon>
    </lineage>
</organism>
<sequence length="160" mass="17989">MLKGAPRQRICRSRGSFTAKIHLLASAAGLPVRSDITARQTYDTPGVGPVMAGNPPAPSVMLPDRGHDAGSIRETMDKRGVLPVIPRRTSRKKRVAVERPLHCLRNLVERCVNKLKNARRVATRHDKTRQDKTRQDKTAEGFLDFVYIALIRLWVRPFST</sequence>
<dbReference type="InterPro" id="IPR002559">
    <property type="entry name" value="Transposase_11"/>
</dbReference>
<name>A0ABR9X582_9RHOB</name>
<accession>A0ABR9X582</accession>
<evidence type="ECO:0000313" key="2">
    <source>
        <dbReference type="EMBL" id="MBE9638760.1"/>
    </source>
</evidence>